<gene>
    <name evidence="1" type="ORF">QWY81_17775</name>
</gene>
<reference evidence="1 2" key="1">
    <citation type="journal article" date="2014" name="Int. J. Syst. Evol. Microbiol.">
        <title>Complete genome sequence of Corynebacterium casei LMG S-19264T (=DSM 44701T), isolated from a smear-ripened cheese.</title>
        <authorList>
            <consortium name="US DOE Joint Genome Institute (JGI-PGF)"/>
            <person name="Walter F."/>
            <person name="Albersmeier A."/>
            <person name="Kalinowski J."/>
            <person name="Ruckert C."/>
        </authorList>
    </citation>
    <scope>NUCLEOTIDE SEQUENCE [LARGE SCALE GENOMIC DNA]</scope>
    <source>
        <strain evidence="1 2">CECT 8670</strain>
    </source>
</reference>
<evidence type="ECO:0000313" key="2">
    <source>
        <dbReference type="Proteomes" id="UP001228636"/>
    </source>
</evidence>
<accession>A0AAJ1QZW4</accession>
<proteinExistence type="predicted"/>
<sequence>MKNRRIIEVLVIVIIFFSACADSKKFKIDGKEVEVEPYGWFDLESKNDSINYKVNVGNVVLDIIFCETIVVPIVLTGSQLYEPVSKK</sequence>
<protein>
    <submittedName>
        <fullName evidence="1">Uncharacterized protein</fullName>
    </submittedName>
</protein>
<dbReference type="PROSITE" id="PS51257">
    <property type="entry name" value="PROKAR_LIPOPROTEIN"/>
    <property type="match status" value="1"/>
</dbReference>
<organism evidence="1 2">
    <name type="scientific">Polaribacter sejongensis</name>
    <dbReference type="NCBI Taxonomy" id="985043"/>
    <lineage>
        <taxon>Bacteria</taxon>
        <taxon>Pseudomonadati</taxon>
        <taxon>Bacteroidota</taxon>
        <taxon>Flavobacteriia</taxon>
        <taxon>Flavobacteriales</taxon>
        <taxon>Flavobacteriaceae</taxon>
    </lineage>
</organism>
<dbReference type="AlphaFoldDB" id="A0AAJ1QZW4"/>
<evidence type="ECO:0000313" key="1">
    <source>
        <dbReference type="EMBL" id="MDN3621321.1"/>
    </source>
</evidence>
<dbReference type="RefSeq" id="WP_261972801.1">
    <property type="nucleotide sequence ID" value="NZ_CP103460.1"/>
</dbReference>
<dbReference type="Proteomes" id="UP001228636">
    <property type="component" value="Unassembled WGS sequence"/>
</dbReference>
<comment type="caution">
    <text evidence="1">The sequence shown here is derived from an EMBL/GenBank/DDBJ whole genome shotgun (WGS) entry which is preliminary data.</text>
</comment>
<dbReference type="EMBL" id="JAUFQH010000022">
    <property type="protein sequence ID" value="MDN3621321.1"/>
    <property type="molecule type" value="Genomic_DNA"/>
</dbReference>
<name>A0AAJ1QZW4_9FLAO</name>